<keyword evidence="3 9" id="KW-0813">Transport</keyword>
<feature type="domain" description="ABC transmembrane type-1" evidence="10">
    <location>
        <begin position="67"/>
        <end position="257"/>
    </location>
</feature>
<evidence type="ECO:0000256" key="4">
    <source>
        <dbReference type="ARBA" id="ARBA00022475"/>
    </source>
</evidence>
<evidence type="ECO:0000259" key="10">
    <source>
        <dbReference type="PROSITE" id="PS50928"/>
    </source>
</evidence>
<dbReference type="SUPFAM" id="SSF161098">
    <property type="entry name" value="MetI-like"/>
    <property type="match status" value="1"/>
</dbReference>
<dbReference type="GO" id="GO:0005886">
    <property type="term" value="C:plasma membrane"/>
    <property type="evidence" value="ECO:0007669"/>
    <property type="project" value="UniProtKB-SubCell"/>
</dbReference>
<evidence type="ECO:0000256" key="8">
    <source>
        <dbReference type="ARBA" id="ARBA00023136"/>
    </source>
</evidence>
<name>A0A1X6XJ85_9MICO</name>
<dbReference type="PROSITE" id="PS50928">
    <property type="entry name" value="ABC_TM1"/>
    <property type="match status" value="1"/>
</dbReference>
<keyword evidence="7 9" id="KW-1133">Transmembrane helix</keyword>
<keyword evidence="4" id="KW-1003">Cell membrane</keyword>
<feature type="transmembrane region" description="Helical" evidence="9">
    <location>
        <begin position="178"/>
        <end position="201"/>
    </location>
</feature>
<dbReference type="InterPro" id="IPR000515">
    <property type="entry name" value="MetI-like"/>
</dbReference>
<proteinExistence type="inferred from homology"/>
<reference evidence="12" key="1">
    <citation type="submission" date="2017-02" db="EMBL/GenBank/DDBJ databases">
        <authorList>
            <person name="Dridi B."/>
        </authorList>
    </citation>
    <scope>NUCLEOTIDE SEQUENCE [LARGE SCALE GENOMIC DNA]</scope>
    <source>
        <strain evidence="12">B Co 03.10</strain>
    </source>
</reference>
<evidence type="ECO:0000256" key="1">
    <source>
        <dbReference type="ARBA" id="ARBA00004651"/>
    </source>
</evidence>
<protein>
    <submittedName>
        <fullName evidence="11">Maltose/maltodextrin ABC transporter, permease protein MalG</fullName>
    </submittedName>
</protein>
<evidence type="ECO:0000256" key="3">
    <source>
        <dbReference type="ARBA" id="ARBA00022448"/>
    </source>
</evidence>
<gene>
    <name evidence="11" type="ORF">FM105_10555</name>
</gene>
<keyword evidence="12" id="KW-1185">Reference proteome</keyword>
<feature type="transmembrane region" description="Helical" evidence="9">
    <location>
        <begin position="134"/>
        <end position="157"/>
    </location>
</feature>
<dbReference type="GO" id="GO:0055085">
    <property type="term" value="P:transmembrane transport"/>
    <property type="evidence" value="ECO:0007669"/>
    <property type="project" value="InterPro"/>
</dbReference>
<evidence type="ECO:0000256" key="9">
    <source>
        <dbReference type="RuleBase" id="RU363032"/>
    </source>
</evidence>
<evidence type="ECO:0000256" key="2">
    <source>
        <dbReference type="ARBA" id="ARBA00009047"/>
    </source>
</evidence>
<sequence length="271" mass="29127">MAERAKRSWIAEGWVLLSIAVVLVPLLYLVSISFMTQAQISAGILVPTELAWGNWAKAWNSPVPQGVVNSLLAAASGAVLTLVFALPGAWAIARFRTGGRALNGLILSPWLLPPVVAIIPLLTLLRMLGLTNTLVGLTIVYALVNIPVAIWLLDGFIRRIPVDIEEAGRLDGARDFQLLVRVVAPMLAPALIAVGVIVAILNYNEFLFATFLTQSEDVQTVPVLLAGMLSERIQDFGRIAVSSLVAVFPVFTIAVLLQRYLVDGLTTGAVK</sequence>
<dbReference type="InterPro" id="IPR050901">
    <property type="entry name" value="BP-dep_ABC_trans_perm"/>
</dbReference>
<dbReference type="Proteomes" id="UP000196581">
    <property type="component" value="Unassembled WGS sequence"/>
</dbReference>
<dbReference type="InterPro" id="IPR035906">
    <property type="entry name" value="MetI-like_sf"/>
</dbReference>
<evidence type="ECO:0000313" key="12">
    <source>
        <dbReference type="Proteomes" id="UP000196581"/>
    </source>
</evidence>
<dbReference type="AlphaFoldDB" id="A0A1X6XJ85"/>
<dbReference type="CDD" id="cd06261">
    <property type="entry name" value="TM_PBP2"/>
    <property type="match status" value="1"/>
</dbReference>
<evidence type="ECO:0000256" key="5">
    <source>
        <dbReference type="ARBA" id="ARBA00022597"/>
    </source>
</evidence>
<feature type="transmembrane region" description="Helical" evidence="9">
    <location>
        <begin position="14"/>
        <end position="35"/>
    </location>
</feature>
<accession>A0A1X6XJ85</accession>
<keyword evidence="5" id="KW-0762">Sugar transport</keyword>
<dbReference type="Gene3D" id="1.10.3720.10">
    <property type="entry name" value="MetI-like"/>
    <property type="match status" value="1"/>
</dbReference>
<feature type="transmembrane region" description="Helical" evidence="9">
    <location>
        <begin position="236"/>
        <end position="257"/>
    </location>
</feature>
<comment type="subcellular location">
    <subcellularLocation>
        <location evidence="1 9">Cell membrane</location>
        <topology evidence="1 9">Multi-pass membrane protein</topology>
    </subcellularLocation>
</comment>
<organism evidence="11 12">
    <name type="scientific">Brevibacterium yomogidense</name>
    <dbReference type="NCBI Taxonomy" id="946573"/>
    <lineage>
        <taxon>Bacteria</taxon>
        <taxon>Bacillati</taxon>
        <taxon>Actinomycetota</taxon>
        <taxon>Actinomycetes</taxon>
        <taxon>Micrococcales</taxon>
        <taxon>Brevibacteriaceae</taxon>
        <taxon>Brevibacterium</taxon>
    </lineage>
</organism>
<evidence type="ECO:0000313" key="11">
    <source>
        <dbReference type="EMBL" id="SLM99203.1"/>
    </source>
</evidence>
<comment type="similarity">
    <text evidence="2">Belongs to the binding-protein-dependent transport system permease family. MalFG subfamily.</text>
</comment>
<dbReference type="Pfam" id="PF00528">
    <property type="entry name" value="BPD_transp_1"/>
    <property type="match status" value="1"/>
</dbReference>
<dbReference type="PANTHER" id="PTHR32243:SF50">
    <property type="entry name" value="MALTOSE_MALTODEXTRIN TRANSPORT SYSTEM PERMEASE PROTEIN MALG"/>
    <property type="match status" value="1"/>
</dbReference>
<keyword evidence="6 9" id="KW-0812">Transmembrane</keyword>
<dbReference type="PANTHER" id="PTHR32243">
    <property type="entry name" value="MALTOSE TRANSPORT SYSTEM PERMEASE-RELATED"/>
    <property type="match status" value="1"/>
</dbReference>
<dbReference type="RefSeq" id="WP_087007945.1">
    <property type="nucleotide sequence ID" value="NZ_FWFF01000017.1"/>
</dbReference>
<evidence type="ECO:0000256" key="6">
    <source>
        <dbReference type="ARBA" id="ARBA00022692"/>
    </source>
</evidence>
<evidence type="ECO:0000256" key="7">
    <source>
        <dbReference type="ARBA" id="ARBA00022989"/>
    </source>
</evidence>
<feature type="transmembrane region" description="Helical" evidence="9">
    <location>
        <begin position="71"/>
        <end position="93"/>
    </location>
</feature>
<dbReference type="EMBL" id="FWFF01000017">
    <property type="protein sequence ID" value="SLM99203.1"/>
    <property type="molecule type" value="Genomic_DNA"/>
</dbReference>
<feature type="transmembrane region" description="Helical" evidence="9">
    <location>
        <begin position="105"/>
        <end position="128"/>
    </location>
</feature>
<keyword evidence="8 9" id="KW-0472">Membrane</keyword>